<dbReference type="UniPathway" id="UPA00219"/>
<comment type="catalytic activity">
    <reaction evidence="17 18">
        <text>2 D-alanine + ATP = D-alanyl-D-alanine + ADP + phosphate + H(+)</text>
        <dbReference type="Rhea" id="RHEA:11224"/>
        <dbReference type="ChEBI" id="CHEBI:15378"/>
        <dbReference type="ChEBI" id="CHEBI:30616"/>
        <dbReference type="ChEBI" id="CHEBI:43474"/>
        <dbReference type="ChEBI" id="CHEBI:57416"/>
        <dbReference type="ChEBI" id="CHEBI:57822"/>
        <dbReference type="ChEBI" id="CHEBI:456216"/>
        <dbReference type="EC" id="6.3.2.4"/>
    </reaction>
</comment>
<reference evidence="24" key="1">
    <citation type="submission" date="2010-04" db="EMBL/GenBank/DDBJ databases">
        <title>Complete genome sequence of Nitrosococcus halophilus Nc4, a salt-adapted, aerobic obligate ammonia-oxidizing sulfur purple bacterium.</title>
        <authorList>
            <consortium name="US DOE Joint Genome Institute"/>
            <person name="Campbell M.A."/>
            <person name="Malfatti S.A."/>
            <person name="Chain P.S.G."/>
            <person name="Heidelberg J.F."/>
            <person name="Ward B.B."/>
            <person name="Klotz M.G."/>
        </authorList>
    </citation>
    <scope>NUCLEOTIDE SEQUENCE [LARGE SCALE GENOMIC DNA]</scope>
    <source>
        <strain evidence="24">Nc4</strain>
    </source>
</reference>
<dbReference type="EC" id="6.3.2.4" evidence="6 18"/>
<dbReference type="InterPro" id="IPR011095">
    <property type="entry name" value="Dala_Dala_lig_C"/>
</dbReference>
<keyword evidence="11 21" id="KW-0067">ATP-binding</keyword>
<dbReference type="PROSITE" id="PS50975">
    <property type="entry name" value="ATP_GRASP"/>
    <property type="match status" value="1"/>
</dbReference>
<comment type="function">
    <text evidence="2 18">Cell wall formation.</text>
</comment>
<feature type="active site" evidence="19">
    <location>
        <position position="282"/>
    </location>
</feature>
<dbReference type="STRING" id="472759.Nhal_0493"/>
<dbReference type="SUPFAM" id="SSF56059">
    <property type="entry name" value="Glutathione synthetase ATP-binding domain-like"/>
    <property type="match status" value="1"/>
</dbReference>
<evidence type="ECO:0000313" key="24">
    <source>
        <dbReference type="Proteomes" id="UP000001844"/>
    </source>
</evidence>
<dbReference type="PROSITE" id="PS00844">
    <property type="entry name" value="DALA_DALA_LIGASE_2"/>
    <property type="match status" value="1"/>
</dbReference>
<dbReference type="InterPro" id="IPR011127">
    <property type="entry name" value="Dala_Dala_lig_N"/>
</dbReference>
<keyword evidence="16 18" id="KW-0961">Cell wall biogenesis/degradation</keyword>
<evidence type="ECO:0000256" key="11">
    <source>
        <dbReference type="ARBA" id="ARBA00022840"/>
    </source>
</evidence>
<evidence type="ECO:0000256" key="17">
    <source>
        <dbReference type="ARBA" id="ARBA00047614"/>
    </source>
</evidence>
<dbReference type="GO" id="GO:0071555">
    <property type="term" value="P:cell wall organization"/>
    <property type="evidence" value="ECO:0007669"/>
    <property type="project" value="UniProtKB-KW"/>
</dbReference>
<dbReference type="KEGG" id="nhl:Nhal_0493"/>
<dbReference type="GO" id="GO:0005737">
    <property type="term" value="C:cytoplasm"/>
    <property type="evidence" value="ECO:0007669"/>
    <property type="project" value="UniProtKB-SubCell"/>
</dbReference>
<evidence type="ECO:0000256" key="12">
    <source>
        <dbReference type="ARBA" id="ARBA00022842"/>
    </source>
</evidence>
<evidence type="ECO:0000256" key="5">
    <source>
        <dbReference type="ARBA" id="ARBA00010871"/>
    </source>
</evidence>
<sequence length="316" mass="33948">MTRRMATENWGKVAVLMGGRSAEREISLKSGTAVLEALLRQGVDAQGIDVGERVLEQLSRGQFERAFIALHGRGGEDGVIQGALETLGLPYTGSGVLGSALAMDKLRSKQLWRGMGLPTADFSVLNEGTDLALVVANLGLPLMVKPAREGSSLGMRKVDSIEALRAAYREAMAFDGTVIAEQWLPGAEYTAAILTGRALPLIGLETPRIFYDFEAKYLTDTTRYLCPCGLSEEQAQHLQALALQAFQALGASGWGRVDFRCDAQARPCLLEVNTVPGMTAHSLVPMAAQAAGIEFDQLVLQILESSLERSAPQDGR</sequence>
<feature type="domain" description="ATP-grasp" evidence="22">
    <location>
        <begin position="109"/>
        <end position="304"/>
    </location>
</feature>
<dbReference type="GO" id="GO:0008360">
    <property type="term" value="P:regulation of cell shape"/>
    <property type="evidence" value="ECO:0007669"/>
    <property type="project" value="UniProtKB-KW"/>
</dbReference>
<feature type="binding site" evidence="20">
    <location>
        <position position="271"/>
    </location>
    <ligand>
        <name>Mg(2+)</name>
        <dbReference type="ChEBI" id="CHEBI:18420"/>
        <label>2</label>
    </ligand>
</feature>
<dbReference type="eggNOG" id="COG1181">
    <property type="taxonomic scope" value="Bacteria"/>
</dbReference>
<organism evidence="23 24">
    <name type="scientific">Nitrosococcus halophilus (strain Nc4)</name>
    <dbReference type="NCBI Taxonomy" id="472759"/>
    <lineage>
        <taxon>Bacteria</taxon>
        <taxon>Pseudomonadati</taxon>
        <taxon>Pseudomonadota</taxon>
        <taxon>Gammaproteobacteria</taxon>
        <taxon>Chromatiales</taxon>
        <taxon>Chromatiaceae</taxon>
        <taxon>Nitrosococcus</taxon>
    </lineage>
</organism>
<dbReference type="AlphaFoldDB" id="D5BW29"/>
<keyword evidence="12 20" id="KW-0460">Magnesium</keyword>
<feature type="active site" evidence="19">
    <location>
        <position position="151"/>
    </location>
</feature>
<dbReference type="PIRSF" id="PIRSF039102">
    <property type="entry name" value="Ddl/VanB"/>
    <property type="match status" value="1"/>
</dbReference>
<evidence type="ECO:0000256" key="21">
    <source>
        <dbReference type="PROSITE-ProRule" id="PRU00409"/>
    </source>
</evidence>
<dbReference type="FunFam" id="3.30.470.20:FF:000008">
    <property type="entry name" value="D-alanine--D-alanine ligase"/>
    <property type="match status" value="1"/>
</dbReference>
<keyword evidence="7 18" id="KW-0963">Cytoplasm</keyword>
<dbReference type="Gene3D" id="3.30.470.20">
    <property type="entry name" value="ATP-grasp fold, B domain"/>
    <property type="match status" value="1"/>
</dbReference>
<evidence type="ECO:0000256" key="19">
    <source>
        <dbReference type="PIRSR" id="PIRSR039102-1"/>
    </source>
</evidence>
<dbReference type="EMBL" id="CP001798">
    <property type="protein sequence ID" value="ADE13679.1"/>
    <property type="molecule type" value="Genomic_DNA"/>
</dbReference>
<dbReference type="NCBIfam" id="NF002378">
    <property type="entry name" value="PRK01372.1"/>
    <property type="match status" value="1"/>
</dbReference>
<dbReference type="FunFam" id="3.40.50.20:FF:000013">
    <property type="entry name" value="D-alanine--D-alanine ligase"/>
    <property type="match status" value="1"/>
</dbReference>
<dbReference type="InterPro" id="IPR016185">
    <property type="entry name" value="PreATP-grasp_dom_sf"/>
</dbReference>
<comment type="cofactor">
    <cofactor evidence="1">
        <name>Mn(2+)</name>
        <dbReference type="ChEBI" id="CHEBI:29035"/>
    </cofactor>
</comment>
<keyword evidence="14 18" id="KW-0573">Peptidoglycan synthesis</keyword>
<evidence type="ECO:0000256" key="9">
    <source>
        <dbReference type="ARBA" id="ARBA00022723"/>
    </source>
</evidence>
<dbReference type="PANTHER" id="PTHR23132:SF23">
    <property type="entry name" value="D-ALANINE--D-ALANINE LIGASE B"/>
    <property type="match status" value="1"/>
</dbReference>
<evidence type="ECO:0000256" key="2">
    <source>
        <dbReference type="ARBA" id="ARBA00003921"/>
    </source>
</evidence>
<keyword evidence="13 18" id="KW-0133">Cell shape</keyword>
<dbReference type="GO" id="GO:0005524">
    <property type="term" value="F:ATP binding"/>
    <property type="evidence" value="ECO:0007669"/>
    <property type="project" value="UniProtKB-UniRule"/>
</dbReference>
<feature type="active site" evidence="19">
    <location>
        <position position="23"/>
    </location>
</feature>
<evidence type="ECO:0000256" key="18">
    <source>
        <dbReference type="HAMAP-Rule" id="MF_00047"/>
    </source>
</evidence>
<evidence type="ECO:0000259" key="22">
    <source>
        <dbReference type="PROSITE" id="PS50975"/>
    </source>
</evidence>
<evidence type="ECO:0000256" key="3">
    <source>
        <dbReference type="ARBA" id="ARBA00004496"/>
    </source>
</evidence>
<evidence type="ECO:0000256" key="14">
    <source>
        <dbReference type="ARBA" id="ARBA00022984"/>
    </source>
</evidence>
<protein>
    <recommendedName>
        <fullName evidence="6 18">D-alanine--D-alanine ligase</fullName>
        <ecNumber evidence="6 18">6.3.2.4</ecNumber>
    </recommendedName>
    <alternativeName>
        <fullName evidence="18">D-Ala-D-Ala ligase</fullName>
    </alternativeName>
    <alternativeName>
        <fullName evidence="18">D-alanylalanine synthetase</fullName>
    </alternativeName>
</protein>
<keyword evidence="10 21" id="KW-0547">Nucleotide-binding</keyword>
<comment type="similarity">
    <text evidence="5 18">Belongs to the D-alanine--D-alanine ligase family.</text>
</comment>
<feature type="binding site" evidence="20">
    <location>
        <position position="273"/>
    </location>
    <ligand>
        <name>Mg(2+)</name>
        <dbReference type="ChEBI" id="CHEBI:18420"/>
        <label>2</label>
    </ligand>
</feature>
<proteinExistence type="inferred from homology"/>
<dbReference type="InterPro" id="IPR000291">
    <property type="entry name" value="D-Ala_lig_Van_CS"/>
</dbReference>
<dbReference type="PROSITE" id="PS00843">
    <property type="entry name" value="DALA_DALA_LIGASE_1"/>
    <property type="match status" value="1"/>
</dbReference>
<name>D5BW29_NITHN</name>
<dbReference type="Proteomes" id="UP000001844">
    <property type="component" value="Chromosome"/>
</dbReference>
<accession>D5BW29</accession>
<evidence type="ECO:0000256" key="16">
    <source>
        <dbReference type="ARBA" id="ARBA00023316"/>
    </source>
</evidence>
<dbReference type="GO" id="GO:0046872">
    <property type="term" value="F:metal ion binding"/>
    <property type="evidence" value="ECO:0007669"/>
    <property type="project" value="UniProtKB-KW"/>
</dbReference>
<evidence type="ECO:0000256" key="7">
    <source>
        <dbReference type="ARBA" id="ARBA00022490"/>
    </source>
</evidence>
<evidence type="ECO:0000256" key="1">
    <source>
        <dbReference type="ARBA" id="ARBA00001936"/>
    </source>
</evidence>
<dbReference type="InterPro" id="IPR005905">
    <property type="entry name" value="D_ala_D_ala"/>
</dbReference>
<dbReference type="OrthoDB" id="9813261at2"/>
<evidence type="ECO:0000256" key="6">
    <source>
        <dbReference type="ARBA" id="ARBA00012216"/>
    </source>
</evidence>
<dbReference type="GO" id="GO:0008716">
    <property type="term" value="F:D-alanine-D-alanine ligase activity"/>
    <property type="evidence" value="ECO:0007669"/>
    <property type="project" value="UniProtKB-UniRule"/>
</dbReference>
<evidence type="ECO:0000256" key="4">
    <source>
        <dbReference type="ARBA" id="ARBA00004752"/>
    </source>
</evidence>
<dbReference type="SUPFAM" id="SSF52440">
    <property type="entry name" value="PreATP-grasp domain"/>
    <property type="match status" value="1"/>
</dbReference>
<dbReference type="Gene3D" id="3.30.1490.20">
    <property type="entry name" value="ATP-grasp fold, A domain"/>
    <property type="match status" value="1"/>
</dbReference>
<dbReference type="HOGENOM" id="CLU_039268_1_2_6"/>
<feature type="binding site" evidence="20">
    <location>
        <position position="271"/>
    </location>
    <ligand>
        <name>Mg(2+)</name>
        <dbReference type="ChEBI" id="CHEBI:18420"/>
        <label>1</label>
    </ligand>
</feature>
<dbReference type="Pfam" id="PF01820">
    <property type="entry name" value="Dala_Dala_lig_N"/>
    <property type="match status" value="1"/>
</dbReference>
<evidence type="ECO:0000256" key="15">
    <source>
        <dbReference type="ARBA" id="ARBA00023211"/>
    </source>
</evidence>
<dbReference type="HAMAP" id="MF_00047">
    <property type="entry name" value="Dala_Dala_lig"/>
    <property type="match status" value="1"/>
</dbReference>
<evidence type="ECO:0000256" key="13">
    <source>
        <dbReference type="ARBA" id="ARBA00022960"/>
    </source>
</evidence>
<keyword evidence="24" id="KW-1185">Reference proteome</keyword>
<dbReference type="NCBIfam" id="TIGR01205">
    <property type="entry name" value="D_ala_D_alaTIGR"/>
    <property type="match status" value="1"/>
</dbReference>
<dbReference type="GO" id="GO:0009252">
    <property type="term" value="P:peptidoglycan biosynthetic process"/>
    <property type="evidence" value="ECO:0007669"/>
    <property type="project" value="UniProtKB-UniRule"/>
</dbReference>
<gene>
    <name evidence="18" type="primary">ddl</name>
    <name evidence="23" type="ordered locus">Nhal_0493</name>
</gene>
<dbReference type="Gene3D" id="3.40.50.20">
    <property type="match status" value="1"/>
</dbReference>
<dbReference type="Pfam" id="PF07478">
    <property type="entry name" value="Dala_Dala_lig_C"/>
    <property type="match status" value="1"/>
</dbReference>
<evidence type="ECO:0000256" key="8">
    <source>
        <dbReference type="ARBA" id="ARBA00022598"/>
    </source>
</evidence>
<keyword evidence="15 20" id="KW-0464">Manganese</keyword>
<comment type="subcellular location">
    <subcellularLocation>
        <location evidence="3 18">Cytoplasm</location>
    </subcellularLocation>
</comment>
<keyword evidence="9 20" id="KW-0479">Metal-binding</keyword>
<comment type="pathway">
    <text evidence="4 18">Cell wall biogenesis; peptidoglycan biosynthesis.</text>
</comment>
<dbReference type="InterPro" id="IPR011761">
    <property type="entry name" value="ATP-grasp"/>
</dbReference>
<keyword evidence="8 18" id="KW-0436">Ligase</keyword>
<evidence type="ECO:0000313" key="23">
    <source>
        <dbReference type="EMBL" id="ADE13679.1"/>
    </source>
</evidence>
<feature type="binding site" evidence="20">
    <location>
        <position position="258"/>
    </location>
    <ligand>
        <name>Mg(2+)</name>
        <dbReference type="ChEBI" id="CHEBI:18420"/>
        <label>1</label>
    </ligand>
</feature>
<dbReference type="InterPro" id="IPR013815">
    <property type="entry name" value="ATP_grasp_subdomain_1"/>
</dbReference>
<evidence type="ECO:0000256" key="10">
    <source>
        <dbReference type="ARBA" id="ARBA00022741"/>
    </source>
</evidence>
<evidence type="ECO:0000256" key="20">
    <source>
        <dbReference type="PIRSR" id="PIRSR039102-3"/>
    </source>
</evidence>
<comment type="cofactor">
    <cofactor evidence="20">
        <name>Mg(2+)</name>
        <dbReference type="ChEBI" id="CHEBI:18420"/>
    </cofactor>
    <cofactor evidence="20">
        <name>Mn(2+)</name>
        <dbReference type="ChEBI" id="CHEBI:29035"/>
    </cofactor>
    <text evidence="20">Binds 2 magnesium or manganese ions per subunit.</text>
</comment>
<dbReference type="PANTHER" id="PTHR23132">
    <property type="entry name" value="D-ALANINE--D-ALANINE LIGASE"/>
    <property type="match status" value="1"/>
</dbReference>